<proteinExistence type="inferred from homology"/>
<dbReference type="EMBL" id="JXII01000003">
    <property type="protein sequence ID" value="KIH71199.1"/>
    <property type="molecule type" value="Genomic_DNA"/>
</dbReference>
<evidence type="ECO:0000313" key="6">
    <source>
        <dbReference type="Proteomes" id="UP000527860"/>
    </source>
</evidence>
<dbReference type="InterPro" id="IPR003791">
    <property type="entry name" value="UPF0178"/>
</dbReference>
<reference evidence="3 5" key="1">
    <citation type="submission" date="2015-01" db="EMBL/GenBank/DDBJ databases">
        <title>Genome sequences of high lactate-tolerant strain Salinicoccus roseus W12 with industrial interest.</title>
        <authorList>
            <person name="Wang H."/>
            <person name="Yu B."/>
        </authorList>
    </citation>
    <scope>NUCLEOTIDE SEQUENCE [LARGE SCALE GENOMIC DNA]</scope>
    <source>
        <strain evidence="3 5">W12</strain>
    </source>
</reference>
<evidence type="ECO:0000256" key="1">
    <source>
        <dbReference type="ARBA" id="ARBA00008522"/>
    </source>
</evidence>
<sequence>MKVVVDADACPVKDIIIKETGDRQVPVVLVSSLSHYSTQELPEPVRAVYVEAGPDAADFKVVQLAAADDIVVTQDYGLASLLLPKGCTVLHHKGFEYDARNIDHLLETRYMGSIIRKGGGRTKGPKPFSKEDKEAFLKLFRQKIGRTVDKG</sequence>
<evidence type="ECO:0000313" key="3">
    <source>
        <dbReference type="EMBL" id="KIH71199.1"/>
    </source>
</evidence>
<dbReference type="EMBL" id="JABEVU030000001">
    <property type="protein sequence ID" value="MDB0579929.1"/>
    <property type="molecule type" value="Genomic_DNA"/>
</dbReference>
<comment type="similarity">
    <text evidence="1 2">Belongs to the UPF0178 family.</text>
</comment>
<dbReference type="Proteomes" id="UP000527860">
    <property type="component" value="Unassembled WGS sequence"/>
</dbReference>
<gene>
    <name evidence="4" type="ORF">F7P68_0005270</name>
    <name evidence="3" type="ORF">SN16_03945</name>
</gene>
<dbReference type="AlphaFoldDB" id="A0A0C2HHR8"/>
<reference evidence="6" key="2">
    <citation type="submission" date="2020-04" db="EMBL/GenBank/DDBJ databases">
        <title>Genome analysis and biological profiling of marine Cellulosimicrobium funkei MOSEL-ME6.</title>
        <authorList>
            <person name="Tanveer F."/>
            <person name="Xie Y."/>
            <person name="Shinwari Z.K."/>
        </authorList>
    </citation>
    <scope>NUCLEOTIDE SEQUENCE [LARGE SCALE GENOMIC DNA]</scope>
    <source>
        <strain evidence="6">MOSEL-ME25</strain>
    </source>
</reference>
<keyword evidence="6" id="KW-1185">Reference proteome</keyword>
<protein>
    <recommendedName>
        <fullName evidence="2">UPF0178 protein F7P68_0005270</fullName>
    </recommendedName>
</protein>
<organism evidence="3 5">
    <name type="scientific">Salinicoccus roseus</name>
    <dbReference type="NCBI Taxonomy" id="45670"/>
    <lineage>
        <taxon>Bacteria</taxon>
        <taxon>Bacillati</taxon>
        <taxon>Bacillota</taxon>
        <taxon>Bacilli</taxon>
        <taxon>Bacillales</taxon>
        <taxon>Staphylococcaceae</taxon>
        <taxon>Salinicoccus</taxon>
    </lineage>
</organism>
<evidence type="ECO:0000256" key="2">
    <source>
        <dbReference type="HAMAP-Rule" id="MF_00489"/>
    </source>
</evidence>
<name>A0A0C2HHR8_9STAP</name>
<dbReference type="PANTHER" id="PTHR35146:SF1">
    <property type="entry name" value="UPF0178 PROTEIN YAII"/>
    <property type="match status" value="1"/>
</dbReference>
<accession>A0A0C2HHR8</accession>
<dbReference type="Proteomes" id="UP000031546">
    <property type="component" value="Unassembled WGS sequence"/>
</dbReference>
<dbReference type="Pfam" id="PF02639">
    <property type="entry name" value="DUF188"/>
    <property type="match status" value="1"/>
</dbReference>
<dbReference type="PANTHER" id="PTHR35146">
    <property type="entry name" value="UPF0178 PROTEIN YAII"/>
    <property type="match status" value="1"/>
</dbReference>
<reference evidence="4 6" key="4">
    <citation type="submission" date="2022-12" db="EMBL/GenBank/DDBJ databases">
        <title>Genome analysis and biological profiling of marine Salinicoccus roseus MOSEL-ME25.</title>
        <authorList>
            <person name="Mirza F.T."/>
            <person name="Xie Y."/>
            <person name="Shinwari Z.K."/>
        </authorList>
    </citation>
    <scope>NUCLEOTIDE SEQUENCE [LARGE SCALE GENOMIC DNA]</scope>
    <source>
        <strain evidence="4 6">MOSEL-ME25</strain>
    </source>
</reference>
<dbReference type="RefSeq" id="WP_040105323.1">
    <property type="nucleotide sequence ID" value="NZ_JABEVU030000001.1"/>
</dbReference>
<dbReference type="NCBIfam" id="NF001095">
    <property type="entry name" value="PRK00124.1"/>
    <property type="match status" value="1"/>
</dbReference>
<dbReference type="OrthoDB" id="9798918at2"/>
<dbReference type="STRING" id="45670.SN16_03945"/>
<evidence type="ECO:0000313" key="5">
    <source>
        <dbReference type="Proteomes" id="UP000031546"/>
    </source>
</evidence>
<dbReference type="GeneID" id="77844694"/>
<dbReference type="HAMAP" id="MF_00489">
    <property type="entry name" value="UPF0178"/>
    <property type="match status" value="1"/>
</dbReference>
<reference evidence="4" key="3">
    <citation type="submission" date="2020-04" db="EMBL/GenBank/DDBJ databases">
        <authorList>
            <person name="Tanveer F."/>
            <person name="Xie Y."/>
            <person name="Shinwari Z.K."/>
        </authorList>
    </citation>
    <scope>NUCLEOTIDE SEQUENCE</scope>
    <source>
        <strain evidence="4">MOSEL-ME25</strain>
    </source>
</reference>
<comment type="caution">
    <text evidence="3">The sequence shown here is derived from an EMBL/GenBank/DDBJ whole genome shotgun (WGS) entry which is preliminary data.</text>
</comment>
<evidence type="ECO:0000313" key="4">
    <source>
        <dbReference type="EMBL" id="MDB0579929.1"/>
    </source>
</evidence>